<dbReference type="AlphaFoldDB" id="A0AAD2CRG2"/>
<dbReference type="EMBL" id="CAKOGP040000902">
    <property type="protein sequence ID" value="CAJ1940522.1"/>
    <property type="molecule type" value="Genomic_DNA"/>
</dbReference>
<proteinExistence type="predicted"/>
<protein>
    <submittedName>
        <fullName evidence="1">Uncharacterized protein</fullName>
    </submittedName>
</protein>
<reference evidence="1" key="1">
    <citation type="submission" date="2023-08" db="EMBL/GenBank/DDBJ databases">
        <authorList>
            <person name="Audoor S."/>
            <person name="Bilcke G."/>
        </authorList>
    </citation>
    <scope>NUCLEOTIDE SEQUENCE</scope>
</reference>
<name>A0AAD2CRG2_9STRA</name>
<accession>A0AAD2CRG2</accession>
<organism evidence="1 2">
    <name type="scientific">Cylindrotheca closterium</name>
    <dbReference type="NCBI Taxonomy" id="2856"/>
    <lineage>
        <taxon>Eukaryota</taxon>
        <taxon>Sar</taxon>
        <taxon>Stramenopiles</taxon>
        <taxon>Ochrophyta</taxon>
        <taxon>Bacillariophyta</taxon>
        <taxon>Bacillariophyceae</taxon>
        <taxon>Bacillariophycidae</taxon>
        <taxon>Bacillariales</taxon>
        <taxon>Bacillariaceae</taxon>
        <taxon>Cylindrotheca</taxon>
    </lineage>
</organism>
<evidence type="ECO:0000313" key="2">
    <source>
        <dbReference type="Proteomes" id="UP001295423"/>
    </source>
</evidence>
<dbReference type="Proteomes" id="UP001295423">
    <property type="component" value="Unassembled WGS sequence"/>
</dbReference>
<gene>
    <name evidence="1" type="ORF">CYCCA115_LOCUS7078</name>
</gene>
<keyword evidence="2" id="KW-1185">Reference proteome</keyword>
<comment type="caution">
    <text evidence="1">The sequence shown here is derived from an EMBL/GenBank/DDBJ whole genome shotgun (WGS) entry which is preliminary data.</text>
</comment>
<sequence>MMRKDYPKGWRNADYNAAQLPFILPLRRLIVAVDPLSDTNPSRILRRWESFMNISIWVDDFFFNRFHRSSILRSAAMNETSTILINVHRQRQKMFYFQCMRTLKDEGQRWTAFVDTDELVFQNENDLGFKKVLSLSTNETVSRLLHVLQELNQISSPCVGLPRLLFGANEDKKEDPEVVAKGSLLPEIGFSSTDFMTLRWRWHAGNDNILNRAGKALIDLSRIPDGLLLLDNVNAHRPIKQLCTNDAMWIRIDKSPLVLHHYVGTYEQWISRDDVRNKRTSLLYSAMAAVNSTKVSNENLWLKDFIQAIGENNAAMLLKDVGKVESPKKRGRISPEAKLAKLSSLLYVKNSRKFILP</sequence>
<evidence type="ECO:0000313" key="1">
    <source>
        <dbReference type="EMBL" id="CAJ1940522.1"/>
    </source>
</evidence>